<reference evidence="1 2" key="1">
    <citation type="journal article" date="2018" name="Mol. Biol. Evol.">
        <title>Broad Genomic Sampling Reveals a Smut Pathogenic Ancestry of the Fungal Clade Ustilaginomycotina.</title>
        <authorList>
            <person name="Kijpornyongpan T."/>
            <person name="Mondo S.J."/>
            <person name="Barry K."/>
            <person name="Sandor L."/>
            <person name="Lee J."/>
            <person name="Lipzen A."/>
            <person name="Pangilinan J."/>
            <person name="LaButti K."/>
            <person name="Hainaut M."/>
            <person name="Henrissat B."/>
            <person name="Grigoriev I.V."/>
            <person name="Spatafora J.W."/>
            <person name="Aime M.C."/>
        </authorList>
    </citation>
    <scope>NUCLEOTIDE SEQUENCE [LARGE SCALE GENOMIC DNA]</scope>
    <source>
        <strain evidence="1 2">SA 807</strain>
    </source>
</reference>
<dbReference type="EMBL" id="KZ819903">
    <property type="protein sequence ID" value="PWN50725.1"/>
    <property type="molecule type" value="Genomic_DNA"/>
</dbReference>
<dbReference type="Proteomes" id="UP000245626">
    <property type="component" value="Unassembled WGS sequence"/>
</dbReference>
<sequence length="84" mass="9566">MLTILIRLLFLKRGWGMRYQVRREQISRNLLSPCSPRCAPSSLTHTHTLRESLSLSRFSLSLLSLQVEFVHPLLDLSLSSSLSA</sequence>
<keyword evidence="2" id="KW-1185">Reference proteome</keyword>
<evidence type="ECO:0000313" key="2">
    <source>
        <dbReference type="Proteomes" id="UP000245626"/>
    </source>
</evidence>
<proteinExistence type="predicted"/>
<organism evidence="1 2">
    <name type="scientific">Violaceomyces palustris</name>
    <dbReference type="NCBI Taxonomy" id="1673888"/>
    <lineage>
        <taxon>Eukaryota</taxon>
        <taxon>Fungi</taxon>
        <taxon>Dikarya</taxon>
        <taxon>Basidiomycota</taxon>
        <taxon>Ustilaginomycotina</taxon>
        <taxon>Ustilaginomycetes</taxon>
        <taxon>Violaceomycetales</taxon>
        <taxon>Violaceomycetaceae</taxon>
        <taxon>Violaceomyces</taxon>
    </lineage>
</organism>
<name>A0ACD0NY10_9BASI</name>
<gene>
    <name evidence="1" type="ORF">IE53DRAFT_81241</name>
</gene>
<protein>
    <submittedName>
        <fullName evidence="1">Uncharacterized protein</fullName>
    </submittedName>
</protein>
<evidence type="ECO:0000313" key="1">
    <source>
        <dbReference type="EMBL" id="PWN50725.1"/>
    </source>
</evidence>
<accession>A0ACD0NY10</accession>